<keyword evidence="3" id="KW-0812">Transmembrane</keyword>
<feature type="region of interest" description="Disordered" evidence="2">
    <location>
        <begin position="1"/>
        <end position="53"/>
    </location>
</feature>
<feature type="coiled-coil region" evidence="1">
    <location>
        <begin position="87"/>
        <end position="114"/>
    </location>
</feature>
<feature type="transmembrane region" description="Helical" evidence="3">
    <location>
        <begin position="63"/>
        <end position="81"/>
    </location>
</feature>
<evidence type="ECO:0000256" key="2">
    <source>
        <dbReference type="SAM" id="MobiDB-lite"/>
    </source>
</evidence>
<protein>
    <submittedName>
        <fullName evidence="4">Uncharacterized protein</fullName>
    </submittedName>
</protein>
<organism evidence="4 5">
    <name type="scientific">Halalkalibaculum roseum</name>
    <dbReference type="NCBI Taxonomy" id="2709311"/>
    <lineage>
        <taxon>Bacteria</taxon>
        <taxon>Pseudomonadati</taxon>
        <taxon>Balneolota</taxon>
        <taxon>Balneolia</taxon>
        <taxon>Balneolales</taxon>
        <taxon>Balneolaceae</taxon>
        <taxon>Halalkalibaculum</taxon>
    </lineage>
</organism>
<sequence>MIVKSPLKERKTKPNVRKSKPKRTNGTSKSNKYVKVNGNGTASHGRRIKEKKKSRISLPKVKPWKVVLGAFIIGGLGVLYLNHVFATQALLQDVQQLEREYNQAKRMHDDYRLTYDRMIGPAEIYDKAKLRGFINGGPAEKIIEVEE</sequence>
<dbReference type="Proteomes" id="UP000473278">
    <property type="component" value="Unassembled WGS sequence"/>
</dbReference>
<evidence type="ECO:0000313" key="4">
    <source>
        <dbReference type="EMBL" id="NGP75430.1"/>
    </source>
</evidence>
<evidence type="ECO:0000313" key="5">
    <source>
        <dbReference type="Proteomes" id="UP000473278"/>
    </source>
</evidence>
<keyword evidence="3" id="KW-1133">Transmembrane helix</keyword>
<dbReference type="EMBL" id="JAALLT010000001">
    <property type="protein sequence ID" value="NGP75430.1"/>
    <property type="molecule type" value="Genomic_DNA"/>
</dbReference>
<evidence type="ECO:0000256" key="3">
    <source>
        <dbReference type="SAM" id="Phobius"/>
    </source>
</evidence>
<keyword evidence="5" id="KW-1185">Reference proteome</keyword>
<evidence type="ECO:0000256" key="1">
    <source>
        <dbReference type="SAM" id="Coils"/>
    </source>
</evidence>
<keyword evidence="1" id="KW-0175">Coiled coil</keyword>
<comment type="caution">
    <text evidence="4">The sequence shown here is derived from an EMBL/GenBank/DDBJ whole genome shotgun (WGS) entry which is preliminary data.</text>
</comment>
<feature type="compositionally biased region" description="Basic residues" evidence="2">
    <location>
        <begin position="10"/>
        <end position="23"/>
    </location>
</feature>
<feature type="compositionally biased region" description="Basic residues" evidence="2">
    <location>
        <begin position="44"/>
        <end position="53"/>
    </location>
</feature>
<name>A0A6M1SRI3_9BACT</name>
<proteinExistence type="predicted"/>
<accession>A0A6M1SRI3</accession>
<dbReference type="RefSeq" id="WP_165138723.1">
    <property type="nucleotide sequence ID" value="NZ_JAALLT010000001.1"/>
</dbReference>
<reference evidence="4 5" key="1">
    <citation type="submission" date="2020-02" db="EMBL/GenBank/DDBJ databases">
        <title>Balneolaceae bacterium YR4-1, complete genome.</title>
        <authorList>
            <person name="Li Y."/>
            <person name="Wu S."/>
        </authorList>
    </citation>
    <scope>NUCLEOTIDE SEQUENCE [LARGE SCALE GENOMIC DNA]</scope>
    <source>
        <strain evidence="4 5">YR4-1</strain>
    </source>
</reference>
<keyword evidence="3" id="KW-0472">Membrane</keyword>
<gene>
    <name evidence="4" type="ORF">G3570_02215</name>
</gene>
<dbReference type="AlphaFoldDB" id="A0A6M1SRI3"/>